<dbReference type="InterPro" id="IPR001245">
    <property type="entry name" value="Ser-Thr/Tyr_kinase_cat_dom"/>
</dbReference>
<keyword evidence="2" id="KW-0723">Serine/threonine-protein kinase</keyword>
<evidence type="ECO:0000259" key="9">
    <source>
        <dbReference type="PROSITE" id="PS50011"/>
    </source>
</evidence>
<dbReference type="InterPro" id="IPR045874">
    <property type="entry name" value="LRK10/LRL21-25-like"/>
</dbReference>
<dbReference type="GO" id="GO:0004674">
    <property type="term" value="F:protein serine/threonine kinase activity"/>
    <property type="evidence" value="ECO:0007669"/>
    <property type="project" value="UniProtKB-KW"/>
</dbReference>
<dbReference type="EMBL" id="JARYMX010000002">
    <property type="protein sequence ID" value="KAJ9562119.1"/>
    <property type="molecule type" value="Genomic_DNA"/>
</dbReference>
<dbReference type="PROSITE" id="PS50011">
    <property type="entry name" value="PROTEIN_KINASE_DOM"/>
    <property type="match status" value="1"/>
</dbReference>
<keyword evidence="7" id="KW-0325">Glycoprotein</keyword>
<evidence type="ECO:0000313" key="11">
    <source>
        <dbReference type="Proteomes" id="UP001172457"/>
    </source>
</evidence>
<gene>
    <name evidence="10" type="ORF">OSB04_007279</name>
</gene>
<comment type="subcellular location">
    <subcellularLocation>
        <location evidence="1">Membrane</location>
        <topology evidence="1">Single-pass type I membrane protein</topology>
    </subcellularLocation>
</comment>
<evidence type="ECO:0000256" key="7">
    <source>
        <dbReference type="ARBA" id="ARBA00023180"/>
    </source>
</evidence>
<proteinExistence type="predicted"/>
<dbReference type="Pfam" id="PF07714">
    <property type="entry name" value="PK_Tyr_Ser-Thr"/>
    <property type="match status" value="1"/>
</dbReference>
<keyword evidence="11" id="KW-1185">Reference proteome</keyword>
<keyword evidence="5" id="KW-1133">Transmembrane helix</keyword>
<keyword evidence="6" id="KW-0472">Membrane</keyword>
<evidence type="ECO:0000256" key="6">
    <source>
        <dbReference type="ARBA" id="ARBA00023136"/>
    </source>
</evidence>
<keyword evidence="2" id="KW-0418">Kinase</keyword>
<evidence type="ECO:0000256" key="8">
    <source>
        <dbReference type="PROSITE-ProRule" id="PRU10141"/>
    </source>
</evidence>
<evidence type="ECO:0000256" key="3">
    <source>
        <dbReference type="ARBA" id="ARBA00022692"/>
    </source>
</evidence>
<organism evidence="10 11">
    <name type="scientific">Centaurea solstitialis</name>
    <name type="common">yellow star-thistle</name>
    <dbReference type="NCBI Taxonomy" id="347529"/>
    <lineage>
        <taxon>Eukaryota</taxon>
        <taxon>Viridiplantae</taxon>
        <taxon>Streptophyta</taxon>
        <taxon>Embryophyta</taxon>
        <taxon>Tracheophyta</taxon>
        <taxon>Spermatophyta</taxon>
        <taxon>Magnoliopsida</taxon>
        <taxon>eudicotyledons</taxon>
        <taxon>Gunneridae</taxon>
        <taxon>Pentapetalae</taxon>
        <taxon>asterids</taxon>
        <taxon>campanulids</taxon>
        <taxon>Asterales</taxon>
        <taxon>Asteraceae</taxon>
        <taxon>Carduoideae</taxon>
        <taxon>Cardueae</taxon>
        <taxon>Centaureinae</taxon>
        <taxon>Centaurea</taxon>
    </lineage>
</organism>
<keyword evidence="8" id="KW-0067">ATP-binding</keyword>
<feature type="domain" description="Protein kinase" evidence="9">
    <location>
        <begin position="3"/>
        <end position="73"/>
    </location>
</feature>
<dbReference type="InterPro" id="IPR017441">
    <property type="entry name" value="Protein_kinase_ATP_BS"/>
</dbReference>
<evidence type="ECO:0000313" key="10">
    <source>
        <dbReference type="EMBL" id="KAJ9562119.1"/>
    </source>
</evidence>
<keyword evidence="8" id="KW-0547">Nucleotide-binding</keyword>
<sequence>MTNSFQETLGEGGYGSVYKGRLADGHLVAVKVLDETMGNGEDFINEVASISKTSHVNVRIMCETVTGLSCPML</sequence>
<keyword evidence="3" id="KW-0812">Transmembrane</keyword>
<dbReference type="InterPro" id="IPR011009">
    <property type="entry name" value="Kinase-like_dom_sf"/>
</dbReference>
<dbReference type="InterPro" id="IPR000719">
    <property type="entry name" value="Prot_kinase_dom"/>
</dbReference>
<dbReference type="Gene3D" id="3.30.200.20">
    <property type="entry name" value="Phosphorylase Kinase, domain 1"/>
    <property type="match status" value="1"/>
</dbReference>
<keyword evidence="4" id="KW-0732">Signal</keyword>
<evidence type="ECO:0000256" key="2">
    <source>
        <dbReference type="ARBA" id="ARBA00022527"/>
    </source>
</evidence>
<protein>
    <recommendedName>
        <fullName evidence="9">Protein kinase domain-containing protein</fullName>
    </recommendedName>
</protein>
<reference evidence="10" key="1">
    <citation type="submission" date="2023-03" db="EMBL/GenBank/DDBJ databases">
        <title>Chromosome-scale reference genome and RAD-based genetic map of yellow starthistle (Centaurea solstitialis) reveal putative structural variation and QTLs associated with invader traits.</title>
        <authorList>
            <person name="Reatini B."/>
            <person name="Cang F.A."/>
            <person name="Jiang Q."/>
            <person name="Mckibben M.T.W."/>
            <person name="Barker M.S."/>
            <person name="Rieseberg L.H."/>
            <person name="Dlugosch K.M."/>
        </authorList>
    </citation>
    <scope>NUCLEOTIDE SEQUENCE</scope>
    <source>
        <strain evidence="10">CAN-66</strain>
        <tissue evidence="10">Leaf</tissue>
    </source>
</reference>
<comment type="caution">
    <text evidence="10">The sequence shown here is derived from an EMBL/GenBank/DDBJ whole genome shotgun (WGS) entry which is preliminary data.</text>
</comment>
<keyword evidence="2" id="KW-0808">Transferase</keyword>
<evidence type="ECO:0000256" key="1">
    <source>
        <dbReference type="ARBA" id="ARBA00004479"/>
    </source>
</evidence>
<evidence type="ECO:0000256" key="4">
    <source>
        <dbReference type="ARBA" id="ARBA00022729"/>
    </source>
</evidence>
<dbReference type="GO" id="GO:0016020">
    <property type="term" value="C:membrane"/>
    <property type="evidence" value="ECO:0007669"/>
    <property type="project" value="UniProtKB-SubCell"/>
</dbReference>
<feature type="binding site" evidence="8">
    <location>
        <position position="31"/>
    </location>
    <ligand>
        <name>ATP</name>
        <dbReference type="ChEBI" id="CHEBI:30616"/>
    </ligand>
</feature>
<dbReference type="PANTHER" id="PTHR27009">
    <property type="entry name" value="RUST RESISTANCE KINASE LR10-RELATED"/>
    <property type="match status" value="1"/>
</dbReference>
<evidence type="ECO:0000256" key="5">
    <source>
        <dbReference type="ARBA" id="ARBA00022989"/>
    </source>
</evidence>
<dbReference type="PROSITE" id="PS00107">
    <property type="entry name" value="PROTEIN_KINASE_ATP"/>
    <property type="match status" value="1"/>
</dbReference>
<name>A0AA38TLA8_9ASTR</name>
<dbReference type="Proteomes" id="UP001172457">
    <property type="component" value="Chromosome 2"/>
</dbReference>
<dbReference type="AlphaFoldDB" id="A0AA38TLA8"/>
<accession>A0AA38TLA8</accession>
<dbReference type="GO" id="GO:0005524">
    <property type="term" value="F:ATP binding"/>
    <property type="evidence" value="ECO:0007669"/>
    <property type="project" value="UniProtKB-UniRule"/>
</dbReference>
<dbReference type="SUPFAM" id="SSF56112">
    <property type="entry name" value="Protein kinase-like (PK-like)"/>
    <property type="match status" value="1"/>
</dbReference>